<evidence type="ECO:0000256" key="5">
    <source>
        <dbReference type="ARBA" id="ARBA00022519"/>
    </source>
</evidence>
<evidence type="ECO:0000256" key="8">
    <source>
        <dbReference type="ARBA" id="ARBA00023136"/>
    </source>
</evidence>
<accession>A0A5K7YZA5</accession>
<organism evidence="11 12">
    <name type="scientific">Desulfosarcina alkanivorans</name>
    <dbReference type="NCBI Taxonomy" id="571177"/>
    <lineage>
        <taxon>Bacteria</taxon>
        <taxon>Pseudomonadati</taxon>
        <taxon>Thermodesulfobacteriota</taxon>
        <taxon>Desulfobacteria</taxon>
        <taxon>Desulfobacterales</taxon>
        <taxon>Desulfosarcinaceae</taxon>
        <taxon>Desulfosarcina</taxon>
    </lineage>
</organism>
<dbReference type="GO" id="GO:0006865">
    <property type="term" value="P:amino acid transport"/>
    <property type="evidence" value="ECO:0007669"/>
    <property type="project" value="TreeGrafter"/>
</dbReference>
<dbReference type="AlphaFoldDB" id="A0A5K7YZA5"/>
<evidence type="ECO:0000256" key="7">
    <source>
        <dbReference type="ARBA" id="ARBA00022989"/>
    </source>
</evidence>
<evidence type="ECO:0000256" key="1">
    <source>
        <dbReference type="ARBA" id="ARBA00004429"/>
    </source>
</evidence>
<keyword evidence="3 9" id="KW-0813">Transport</keyword>
<dbReference type="GO" id="GO:0022857">
    <property type="term" value="F:transmembrane transporter activity"/>
    <property type="evidence" value="ECO:0007669"/>
    <property type="project" value="InterPro"/>
</dbReference>
<evidence type="ECO:0000256" key="4">
    <source>
        <dbReference type="ARBA" id="ARBA00022475"/>
    </source>
</evidence>
<feature type="domain" description="ABC transmembrane type-1" evidence="10">
    <location>
        <begin position="17"/>
        <end position="214"/>
    </location>
</feature>
<protein>
    <submittedName>
        <fullName evidence="11">Nopaline transport system permease protein NocM</fullName>
    </submittedName>
</protein>
<dbReference type="RefSeq" id="WP_155320208.1">
    <property type="nucleotide sequence ID" value="NZ_AP021874.1"/>
</dbReference>
<dbReference type="InterPro" id="IPR010065">
    <property type="entry name" value="AA_ABC_transptr_permease_3TM"/>
</dbReference>
<dbReference type="OrthoDB" id="5365894at2"/>
<keyword evidence="8 9" id="KW-0472">Membrane</keyword>
<sequence>MDFTLMIDSILPILEGAQRTVELVVLSLALGFTMAVMVAVIRRSRITWASRLMNMYVFAIRGTPLLVQLFLIYYGLGQFAWIRESVLWPVLRNPFWCAIIALTVNTTAYGSEIIRGGLESVPWGEVEAGRSIGMSGLLLFRRIIFPVAIRQALPAYGNEVILMVKATSLASTITIMEMTGVANVIMAENYRPLEVFIVAGSFYLLINFILTRIVQAIEWHLSGHLRPTR</sequence>
<reference evidence="11 12" key="1">
    <citation type="submission" date="2019-11" db="EMBL/GenBank/DDBJ databases">
        <title>Comparative genomics of hydrocarbon-degrading Desulfosarcina strains.</title>
        <authorList>
            <person name="Watanabe M."/>
            <person name="Kojima H."/>
            <person name="Fukui M."/>
        </authorList>
    </citation>
    <scope>NUCLEOTIDE SEQUENCE [LARGE SCALE GENOMIC DNA]</scope>
    <source>
        <strain evidence="11 12">PL12</strain>
    </source>
</reference>
<keyword evidence="4" id="KW-1003">Cell membrane</keyword>
<feature type="transmembrane region" description="Helical" evidence="9">
    <location>
        <begin position="195"/>
        <end position="217"/>
    </location>
</feature>
<dbReference type="SUPFAM" id="SSF161098">
    <property type="entry name" value="MetI-like"/>
    <property type="match status" value="1"/>
</dbReference>
<dbReference type="InterPro" id="IPR000515">
    <property type="entry name" value="MetI-like"/>
</dbReference>
<proteinExistence type="inferred from homology"/>
<keyword evidence="6 9" id="KW-0812">Transmembrane</keyword>
<dbReference type="PROSITE" id="PS50928">
    <property type="entry name" value="ABC_TM1"/>
    <property type="match status" value="1"/>
</dbReference>
<dbReference type="EMBL" id="AP021874">
    <property type="protein sequence ID" value="BBO72521.1"/>
    <property type="molecule type" value="Genomic_DNA"/>
</dbReference>
<keyword evidence="12" id="KW-1185">Reference proteome</keyword>
<dbReference type="CDD" id="cd06261">
    <property type="entry name" value="TM_PBP2"/>
    <property type="match status" value="1"/>
</dbReference>
<evidence type="ECO:0000256" key="2">
    <source>
        <dbReference type="ARBA" id="ARBA00010072"/>
    </source>
</evidence>
<dbReference type="KEGG" id="dalk:DSCA_64510"/>
<dbReference type="PANTHER" id="PTHR30614">
    <property type="entry name" value="MEMBRANE COMPONENT OF AMINO ACID ABC TRANSPORTER"/>
    <property type="match status" value="1"/>
</dbReference>
<dbReference type="InterPro" id="IPR043429">
    <property type="entry name" value="ArtM/GltK/GlnP/TcyL/YhdX-like"/>
</dbReference>
<dbReference type="InterPro" id="IPR035906">
    <property type="entry name" value="MetI-like_sf"/>
</dbReference>
<dbReference type="Pfam" id="PF00528">
    <property type="entry name" value="BPD_transp_1"/>
    <property type="match status" value="1"/>
</dbReference>
<dbReference type="GO" id="GO:0043190">
    <property type="term" value="C:ATP-binding cassette (ABC) transporter complex"/>
    <property type="evidence" value="ECO:0007669"/>
    <property type="project" value="InterPro"/>
</dbReference>
<keyword evidence="7 9" id="KW-1133">Transmembrane helix</keyword>
<name>A0A5K7YZA5_9BACT</name>
<evidence type="ECO:0000313" key="11">
    <source>
        <dbReference type="EMBL" id="BBO72521.1"/>
    </source>
</evidence>
<evidence type="ECO:0000256" key="9">
    <source>
        <dbReference type="RuleBase" id="RU363032"/>
    </source>
</evidence>
<feature type="transmembrane region" description="Helical" evidence="9">
    <location>
        <begin position="53"/>
        <end position="73"/>
    </location>
</feature>
<dbReference type="Gene3D" id="1.10.3720.10">
    <property type="entry name" value="MetI-like"/>
    <property type="match status" value="1"/>
</dbReference>
<comment type="similarity">
    <text evidence="2">Belongs to the binding-protein-dependent transport system permease family. HisMQ subfamily.</text>
</comment>
<evidence type="ECO:0000259" key="10">
    <source>
        <dbReference type="PROSITE" id="PS50928"/>
    </source>
</evidence>
<gene>
    <name evidence="11" type="primary">nocM</name>
    <name evidence="11" type="ORF">DSCA_64510</name>
</gene>
<feature type="transmembrane region" description="Helical" evidence="9">
    <location>
        <begin position="20"/>
        <end position="41"/>
    </location>
</feature>
<evidence type="ECO:0000313" key="12">
    <source>
        <dbReference type="Proteomes" id="UP000427906"/>
    </source>
</evidence>
<evidence type="ECO:0000256" key="3">
    <source>
        <dbReference type="ARBA" id="ARBA00022448"/>
    </source>
</evidence>
<comment type="subcellular location">
    <subcellularLocation>
        <location evidence="1">Cell inner membrane</location>
        <topology evidence="1">Multi-pass membrane protein</topology>
    </subcellularLocation>
    <subcellularLocation>
        <location evidence="9">Cell membrane</location>
        <topology evidence="9">Multi-pass membrane protein</topology>
    </subcellularLocation>
</comment>
<dbReference type="PANTHER" id="PTHR30614:SF10">
    <property type="entry name" value="ARGININE ABC TRANSPORTER PERMEASE PROTEIN ARTM"/>
    <property type="match status" value="1"/>
</dbReference>
<evidence type="ECO:0000256" key="6">
    <source>
        <dbReference type="ARBA" id="ARBA00022692"/>
    </source>
</evidence>
<dbReference type="Proteomes" id="UP000427906">
    <property type="component" value="Chromosome"/>
</dbReference>
<dbReference type="NCBIfam" id="TIGR01726">
    <property type="entry name" value="HEQRo_perm_3TM"/>
    <property type="match status" value="1"/>
</dbReference>
<keyword evidence="5" id="KW-0997">Cell inner membrane</keyword>